<accession>A0ABY3AWA9</accession>
<dbReference type="SUPFAM" id="SSF47336">
    <property type="entry name" value="ACP-like"/>
    <property type="match status" value="7"/>
</dbReference>
<keyword evidence="4" id="KW-0596">Phosphopantetheine</keyword>
<evidence type="ECO:0000256" key="1">
    <source>
        <dbReference type="ARBA" id="ARBA00003299"/>
    </source>
</evidence>
<keyword evidence="16" id="KW-1185">Reference proteome</keyword>
<feature type="domain" description="Carrier" evidence="12">
    <location>
        <begin position="844"/>
        <end position="921"/>
    </location>
</feature>
<keyword evidence="7" id="KW-0808">Transferase</keyword>
<dbReference type="PROSITE" id="PS00166">
    <property type="entry name" value="ENOYL_COA_HYDRATASE"/>
    <property type="match status" value="1"/>
</dbReference>
<dbReference type="InterPro" id="IPR018376">
    <property type="entry name" value="Enoyl-CoA_hyd/isom_CS"/>
</dbReference>
<feature type="domain" description="Ketosynthase family 3 (KS3)" evidence="13">
    <location>
        <begin position="4250"/>
        <end position="4689"/>
    </location>
</feature>
<dbReference type="InterPro" id="IPR016039">
    <property type="entry name" value="Thiolase-like"/>
</dbReference>
<comment type="function">
    <text evidence="1">Involved in some intermediate steps for the synthesis of the antibiotic polyketide bacillaene which is involved in secondary metabolism.</text>
</comment>
<dbReference type="InterPro" id="IPR049552">
    <property type="entry name" value="PKS_DH_N"/>
</dbReference>
<dbReference type="Gene3D" id="3.40.47.10">
    <property type="match status" value="5"/>
</dbReference>
<dbReference type="InterPro" id="IPR049551">
    <property type="entry name" value="PKS_DH_C"/>
</dbReference>
<dbReference type="InterPro" id="IPR020806">
    <property type="entry name" value="PKS_PP-bd"/>
</dbReference>
<reference evidence="15 16" key="1">
    <citation type="submission" date="2018-03" db="EMBL/GenBank/DDBJ databases">
        <title>Aerobic endospore-forming bacteria genome sequencing and assembly.</title>
        <authorList>
            <person name="Cavalcante D.A."/>
            <person name="Driks A."/>
            <person name="Putonti C."/>
            <person name="De-Souza M.T."/>
        </authorList>
    </citation>
    <scope>NUCLEOTIDE SEQUENCE [LARGE SCALE GENOMIC DNA]</scope>
    <source>
        <strain evidence="15 16">SDF0028</strain>
    </source>
</reference>
<dbReference type="InterPro" id="IPR050091">
    <property type="entry name" value="PKS_NRPS_Biosynth_Enz"/>
</dbReference>
<dbReference type="Proteomes" id="UP000316208">
    <property type="component" value="Unassembled WGS sequence"/>
</dbReference>
<dbReference type="Gene3D" id="3.90.226.10">
    <property type="entry name" value="2-enoyl-CoA Hydratase, Chain A, domain 1"/>
    <property type="match status" value="1"/>
</dbReference>
<dbReference type="Gene3D" id="6.20.390.20">
    <property type="match status" value="1"/>
</dbReference>
<dbReference type="InterPro" id="IPR057326">
    <property type="entry name" value="KR_dom"/>
</dbReference>
<gene>
    <name evidence="15" type="ORF">C7Y44_03220</name>
</gene>
<comment type="pathway">
    <text evidence="3">Antibiotic biosynthesis; bacillaene biosynthesis.</text>
</comment>
<dbReference type="SUPFAM" id="SSF52096">
    <property type="entry name" value="ClpP/crotonase"/>
    <property type="match status" value="1"/>
</dbReference>
<dbReference type="Pfam" id="PF22621">
    <property type="entry name" value="CurL-like_PKS_C"/>
    <property type="match status" value="1"/>
</dbReference>
<name>A0ABY3AWA9_PAEPP</name>
<evidence type="ECO:0000256" key="11">
    <source>
        <dbReference type="RuleBase" id="RU003707"/>
    </source>
</evidence>
<feature type="domain" description="PKS/mFAS DH" evidence="14">
    <location>
        <begin position="3261"/>
        <end position="3556"/>
    </location>
</feature>
<dbReference type="InterPro" id="IPR014030">
    <property type="entry name" value="Ketoacyl_synth_N"/>
</dbReference>
<dbReference type="InterPro" id="IPR036736">
    <property type="entry name" value="ACP-like_sf"/>
</dbReference>
<dbReference type="Pfam" id="PF02801">
    <property type="entry name" value="Ketoacyl-synt_C"/>
    <property type="match status" value="5"/>
</dbReference>
<dbReference type="Pfam" id="PF00550">
    <property type="entry name" value="PP-binding"/>
    <property type="match status" value="7"/>
</dbReference>
<keyword evidence="8" id="KW-0677">Repeat</keyword>
<dbReference type="InterPro" id="IPR013968">
    <property type="entry name" value="PKS_KR"/>
</dbReference>
<dbReference type="NCBIfam" id="NF005496">
    <property type="entry name" value="PRK07110.1"/>
    <property type="match status" value="1"/>
</dbReference>
<comment type="catalytic activity">
    <reaction evidence="9">
        <text>a (3S)-3-hydroxyacyl-CoA + NAD(+) = a 3-oxoacyl-CoA + NADH + H(+)</text>
        <dbReference type="Rhea" id="RHEA:22432"/>
        <dbReference type="ChEBI" id="CHEBI:15378"/>
        <dbReference type="ChEBI" id="CHEBI:57318"/>
        <dbReference type="ChEBI" id="CHEBI:57540"/>
        <dbReference type="ChEBI" id="CHEBI:57945"/>
        <dbReference type="ChEBI" id="CHEBI:90726"/>
        <dbReference type="EC" id="1.1.1.35"/>
    </reaction>
</comment>
<feature type="domain" description="Carrier" evidence="12">
    <location>
        <begin position="5376"/>
        <end position="5459"/>
    </location>
</feature>
<feature type="domain" description="Carrier" evidence="12">
    <location>
        <begin position="2516"/>
        <end position="2593"/>
    </location>
</feature>
<keyword evidence="5" id="KW-0963">Cytoplasm</keyword>
<dbReference type="InterPro" id="IPR020841">
    <property type="entry name" value="PKS_Beta-ketoAc_synthase_dom"/>
</dbReference>
<feature type="domain" description="Ketosynthase family 3 (KS3)" evidence="13">
    <location>
        <begin position="1378"/>
        <end position="1801"/>
    </location>
</feature>
<evidence type="ECO:0000256" key="9">
    <source>
        <dbReference type="ARBA" id="ARBA00049556"/>
    </source>
</evidence>
<dbReference type="InterPro" id="IPR042104">
    <property type="entry name" value="PKS_dehydratase_sf"/>
</dbReference>
<organism evidence="15 16">
    <name type="scientific">Paenibacillus popilliae</name>
    <name type="common">Bacillus popilliae</name>
    <dbReference type="NCBI Taxonomy" id="78057"/>
    <lineage>
        <taxon>Bacteria</taxon>
        <taxon>Bacillati</taxon>
        <taxon>Bacillota</taxon>
        <taxon>Bacilli</taxon>
        <taxon>Bacillales</taxon>
        <taxon>Paenibacillaceae</taxon>
        <taxon>Paenibacillus</taxon>
    </lineage>
</organism>
<dbReference type="CDD" id="cd06558">
    <property type="entry name" value="crotonase-like"/>
    <property type="match status" value="1"/>
</dbReference>
<dbReference type="SUPFAM" id="SSF53901">
    <property type="entry name" value="Thiolase-like"/>
    <property type="match status" value="5"/>
</dbReference>
<evidence type="ECO:0000256" key="8">
    <source>
        <dbReference type="ARBA" id="ARBA00022737"/>
    </source>
</evidence>
<evidence type="ECO:0000259" key="12">
    <source>
        <dbReference type="PROSITE" id="PS50075"/>
    </source>
</evidence>
<dbReference type="RefSeq" id="WP_142542854.1">
    <property type="nucleotide sequence ID" value="NZ_SADY01000001.1"/>
</dbReference>
<dbReference type="CDD" id="cd08953">
    <property type="entry name" value="KR_2_SDR_x"/>
    <property type="match status" value="3"/>
</dbReference>
<dbReference type="InterPro" id="IPR006162">
    <property type="entry name" value="Ppantetheine_attach_site"/>
</dbReference>
<feature type="domain" description="Carrier" evidence="12">
    <location>
        <begin position="957"/>
        <end position="1031"/>
    </location>
</feature>
<dbReference type="Pfam" id="PF00378">
    <property type="entry name" value="ECH_1"/>
    <property type="match status" value="1"/>
</dbReference>
<feature type="domain" description="Ketosynthase family 3 (KS3)" evidence="13">
    <location>
        <begin position="2645"/>
        <end position="3064"/>
    </location>
</feature>
<feature type="domain" description="Ketosynthase family 3 (KS3)" evidence="13">
    <location>
        <begin position="7"/>
        <end position="440"/>
    </location>
</feature>
<dbReference type="Pfam" id="PF22336">
    <property type="entry name" value="RhiE-like_linker"/>
    <property type="match status" value="3"/>
</dbReference>
<dbReference type="InterPro" id="IPR029045">
    <property type="entry name" value="ClpP/crotonase-like_dom_sf"/>
</dbReference>
<dbReference type="SMART" id="SM00823">
    <property type="entry name" value="PKS_PP"/>
    <property type="match status" value="7"/>
</dbReference>
<dbReference type="PANTHER" id="PTHR43775:SF37">
    <property type="entry name" value="SI:DKEY-61P9.11"/>
    <property type="match status" value="1"/>
</dbReference>
<dbReference type="InterPro" id="IPR009081">
    <property type="entry name" value="PP-bd_ACP"/>
</dbReference>
<dbReference type="Pfam" id="PF00109">
    <property type="entry name" value="ketoacyl-synt"/>
    <property type="match status" value="5"/>
</dbReference>
<evidence type="ECO:0000256" key="2">
    <source>
        <dbReference type="ARBA" id="ARBA00004496"/>
    </source>
</evidence>
<dbReference type="InterPro" id="IPR014031">
    <property type="entry name" value="Ketoacyl_synth_C"/>
</dbReference>
<dbReference type="Pfam" id="PF14765">
    <property type="entry name" value="PS-DH"/>
    <property type="match status" value="1"/>
</dbReference>
<feature type="region of interest" description="N-terminal hotdog fold" evidence="10">
    <location>
        <begin position="3261"/>
        <end position="3385"/>
    </location>
</feature>
<comment type="caution">
    <text evidence="15">The sequence shown here is derived from an EMBL/GenBank/DDBJ whole genome shotgun (WGS) entry which is preliminary data.</text>
</comment>
<dbReference type="InterPro" id="IPR001753">
    <property type="entry name" value="Enoyl-CoA_hydra/iso"/>
</dbReference>
<evidence type="ECO:0000256" key="7">
    <source>
        <dbReference type="ARBA" id="ARBA00022679"/>
    </source>
</evidence>
<dbReference type="PROSITE" id="PS52019">
    <property type="entry name" value="PKS_MFAS_DH"/>
    <property type="match status" value="1"/>
</dbReference>
<evidence type="ECO:0000256" key="4">
    <source>
        <dbReference type="ARBA" id="ARBA00022450"/>
    </source>
</evidence>
<evidence type="ECO:0000313" key="16">
    <source>
        <dbReference type="Proteomes" id="UP000316208"/>
    </source>
</evidence>
<evidence type="ECO:0000256" key="3">
    <source>
        <dbReference type="ARBA" id="ARBA00004789"/>
    </source>
</evidence>
<dbReference type="SUPFAM" id="SSF51735">
    <property type="entry name" value="NAD(P)-binding Rossmann-fold domains"/>
    <property type="match status" value="4"/>
</dbReference>
<sequence length="5985" mass="663246">MSKVETSQGIAIIGISLRFPKSDTLDEFWDHLISRESLITEIPLERWDKNDYYGDPQKDVNKTNSIWGGFIDRANCFDASFFNISPREATYMDPQQRITLELAWKAIEDAGYRAGTLKSTKTGVFMGVCNTDYTEMMEKYLQDFDTYVPTGTSNAILSNRISYWFDFKGPSITIDSACASSLVAIHQAVRSLENKDCEYALAGGVNLCWSPRRFIALSKSGMLSKDGSCKAFDEKADGYVRAEGAAVLLLKPLDKAKEDRDTIYAVIKGVGTNHGGRTNSLTITNPKAQSELIVDVYEKAGVSPDSVSYIETHGPGTPLGDPIEIHGLKNAFKHLYQKVGKDPKEATCGLGSVKTNIGHLEAAAGIAGVIKVLAAMKHRTLPASIHFQQKNPIINFEGSPFYIVNETIPWNTFGAAPFPRRAGVSSFGFGGSNAHILIEEYVPESQTELPTQELEDSNDFALIPISARNAARLREYVAMFLEYLQRSSNLVLRDMAYTLQVGREAMPERVIFLTRSVPELISQCEAFLQNEENQANGWRGGQIKEVKGLDQLPEVESFTMESKSQWYADCPAEKIAELWTEGYIIEWELLYTKNLAKRINLLTYPFARESYWFPIGDPGSKGQDATSKNVITEIEHSPKSSQNNPVAFPQNPPVYTDPTDKAERISLVPLSAINIPSVHIQSGGKPRITLAALDVSSELPEWKHTQLSAVVVPEADIAMDVLMNELTISLAEALAMNPGEIDIDAKFIDLGLDSIIGVEWIRKVNDRYHTSLAVTKVYDYPSIREFTGLIAGEINKQPDRELIEFEKSVANPPIDDPTDDFDEYQDANLPTIEPVILEGLWDSFAVEGLREDLKSSLAEALFMKRNEIDDNAKFVDLGLDSIIGVEWIRKVNEQYQTSFSVTRVYDYSTLYEFAEFLAQELQKQGKSDYRREVKSPKSSSPANQPVSIQAVAVVSFETLREELKAGLAEALSMQPDDIDDDAKFVDLGLDSIIGVEWIHKVNERYSTSVAVTKVYDYPTIAEFTGFILQEVNRTKKYTLSKLELTTVVPVSPSPSRAIPISNVVPPAPEGNQTKRFEEPVVSKQPVVALREIGSGVIQITMQDRMNKNKFSEQLIQMLIQTIESIQTDPKYKIIILTGYDTYFAAGGTQENLLDIFQGKAKYTDSNLYRVALDCKIPIIAAMQGHGIGAGWCFGMSCDFVVMSQESYYATNFMKFGFTPGFGSTLIFPEKLGIGLAQEILFTGKRYRGSELQTRGIPFPVLPRAEVLPYAIQLANELAESPREALIILKNHMVESLRERISITIEKEIRMHDQTFVNQAEVKDRIQSLFGQFSPDGQSNTSNSVSCEGLNTSIRSESYSSISSEVSMKISSSPDQALQNSIAIIGVSGQFPKSRNLTEFWDNIANGRDCISEVPANRWSVDQFYDPDPEAPGKSHCKWMGALEDADLFDPLFFNISPAEAELMDPQQRLFLEHCWSSIEDAGLNPASLSGSRCGVFVGCAANDYGKFIAGQELNAQRLMGGSSSILSSRISYYLNLKGPCLAIDTACSSSLVAIAEACNSLVLQTSDLALAGGVCVLVGPEMHIMTSKAGMLSKDGRCFTFDNRANGFVPSEGVGVVLLKRLADAIRDQDHIHGVIRGWGINQDGRTNGITAPSVNSQIFLQKEVYKRFGINPESISMVEAHGTGTKLGDPIEVEALTKSFQAYTQRKNYCALGSVKSNIGHPLTAAGIAGVIKVLLAMRHRMLPPTIHYEKLNEHISLSDSPFYINNQMQSWETAQSVPRRACVSSFGFSGTNSHVVIEEYSPAEVKRSKEEIHSGNPALFVLSAQSDAQLKVYAGSMVEFLKLHPELDLADMAYTLQVGREAMDYRLAFIADSREAVLKALMEFMKHNSVPGILTGQVKKGKDGMGVLESDADAKSLAQTWFRKKKFTQIADLWVKGLNLDWNQLYDSNRPRRISLPTYPFGKESFWVEVDPVQVSAGVKGLVLAQHLDIAPQAKMAISQCGYKDSVPPVSEQPEPYEIMTFEEVWKEKGLEPGISAGVKTLVCFLSQPQNQQAFSKAWDAFDPGTNIIFIAKDTAFIKRSSHEYSISAMDPESYRRALQSIQNHVGNMDAVLYLWALEDQSCIQDPSAIVYILQAFAGLNRKPGRFLLAAQIRNALDRCYLESWIGFERSLGLVLPQTQVAAIYHEDSAAEREFSMGDWALTLRSELGAAKAQSGLYRAGKRHVYQIQPATVTAEKSSFRSGGTYLITGGCGGLGYLFAEHLAKAQSVNLILTGRSALDSAKQSQINRLQALGSRVIYLQADIGDREAMTKGLHQAKESFGEIHGVIHAAGVAIQLCIFDKGIESFQAVLASKIKGTLLIDDLLCREPLDFICYFSSSSAILGDFGACDYAVANRFQMAYARYRNQLQYHGERQGKAIAINWPLWRDGGMGFEDEQTEMYLKSSGQRYLDSQEGTDIFDRILGQGREQLLVLAGQPSRVLRFLGLSSEPTWLLPATTVRSGGKQRPVALKGLSLAQCLEWDLKEQISKLLKISREKITREENLADFGFDSIYLANFATILTGHFGFEISPAVFFGHASLEKLVQYFITEHAEAVREFYPEDVPEYVLATTAKPATSTVQTVSKIQGIKKLRFAEEALPKKSDEPIAIIGMSGRFPDAYNIEEMWTLLAEGRDAVKEIPSDRFDWRLYYQDSPSEPGKTNSKWCGCIPGAAEFDPLFFEISPREAESMDPRQRLLMQEAWKALEDAGYGPARIQAGKIGMFVGVEDGDYQKLVQDRGNVTSNHTAILAARLAYFLNLSGPVMAINTACSSGLVAAHEACLSLRAGECDTAIAAGVNLMLTPDPFINMSKAGMLSGSGKCHAFDKRADGLVPGEAVAVVVFKRLSQAQADGDPIYAVIRGSGINYDGKTNGITAPSGVSQVNLLKSVYNQYQVNPEEIEFIISHGTGTKLGDPIEINALNDAFKDYTHKQGYCAVTSTKTNFGHTFAASGLVSLIALVQSLRHETIPASLHCEQENDYINWHGSPFYVNKANRRWPAKPGQERLGAVSAFGMSGTNAHLVVQSYLDGMTQSNYRDDGGVPAPYTILAVSARTPEALQEKIAQIIAVLRDLRTGTRNLSSMSYTLLEGRQHFDYRCAVVIQDPEDAIYALQQAGGTEKLPNLFQGKVSREFTGQKAIYEYTRELLIQSVAVQNDRSKYQEILCALADFYCQGYDLAWNLLFGERRPSMIHLPTYPFSRENYWAPQANTLREIVTTVTDVIHPLLHQNTSDFTEQRYSSVFSGREFFLADHRIKGLRVLPGVAYLEMVRAAVAQAAGVSEQTCIRIENMVWARPITVDDQPVKVHIGLFPEADDEIAFEIYTETGGLESAPIIHSQGTARLNPITQSTAIDLQALRSANYQQTYSGARCYEEFRSMQLQYGTEFQGIRKIYVAKDRVLAELSLPSIHSDQGRKFALHPGMMDSALQSSIGWIMHSLGSCSGQNPSIPFALDEVEIFGKSTSTMWALIWNHGVSSAGIQGWERGGMRKLDLELYDEEGTLCVRMKGCASRVMEGEPGAVGSETATGTLLVEPYWREAPITGGVADMEYNRHLVVLCDLNEIDPQTIEKNLINTRCLAIKAAYPIENMAERFETYAIQLFEEIQSYIQTTTSGKMLIQIVHPSQGGSALYRGFSGLLRTAQLENPKLIGQIIEVESTENAVTLGEKLSENRNRSVDLEICYREGKRYSKGWNELQIPSESRHIPWIDDGVYLITGGMGGLGLIFAREILRQTQHATLILTGRSTLDEEKLDQLKQLERSGACIEYQQMDVTQKEAVDSLIKNIQKKYGNLHGIIHSAGVVHDNYILKKNPKELQEVLGPKVAGLLNLDEASRDIEIDFLILFSSSTGTLGNPGQADYAMANTFMDAYAGYRNSLVAANQRHGKTLSVNWSLWKEGGMRVNPEMEKFIRENTGISPMRTETGIQALYDALGFGRDQVMVLEGDRTHLYQKLLAPNHNEPEFRVTSQVVASDTGNLLEKVQATLVQILAQLLKVTTADIDADVELSEYGLNLVLLAELVDQLNQIYQLDLSARMFLEQFTLNGMTDYLISNYEASLFRKYSMSVAKSREENKVTAPVAQDMLAEKSLNYFKKLISSFIKLPLHHIETDAHMEKYGLDSVMVLELTNHLEKTFGSLSKTLFFEYQSIQQLTSYFLENYQHKLVELLGSGEKVTVASKEIPPARVLNLPVASPPVARRRSRFTNIAEQREDKVTRNALDIAIIGVSGRYPGAENLQEFWRNLRDGKDCITEIPNDRWDHRLYFHADKNIPGKTYSKWGGFIDGVSEFDPLFFNISPREAEMMDPQERLFLECVYSTLEDAGYTRQTLGTYQGNGMPGNVGVFVGVMYEEYQLYAAQAQILGTPMVLSGNPASIANRVSFFCDFHGPSMSVDTMCSSSLTTIHLACQSLQRGECEAAIAGGVNVSIHPNKYLVLGQGNFVSSKGRCESFGQGGDGYVPGEGVGAVLLKPLSKAIADGDHIYGVIKGTAINHGGKTNSYTVPNPNAQSEVIKRAFVESGVHPRTISYMEAHGTGTSLGDPIEIAGLNKVFREYTNDHQFCAIGSVKSNIGHCESAAGIAGITKVLLQLKYRQLVPSLHSEVLNPNIDFSNTSFVVQQELAELKRPVVTINGETREYPIIAGVSSFGAGGSNAHVLISEYVPEEMGQPVVVPKSPTDLERVIVVLSAKNEDRLKARAQQLLTAIRERQVPEESLVDLGYTLQTGREAMEERLATVVSTMQELSEKLECFIAGTEGIEDLYLGQVKRNKDTLEVFAADDDLQKAIEAWIIKGKYSKLMDLWVKGLNVDWHKLYGHFQPKRISLPTYPFARERYWIPDSDKIFTDPIKAVSDVGGDQGIQRIGSILKKQWELCPSTRNILPDRTIVICTTEQNRSLATLLTKYFPNHRIIGPENSKIHTELAESQWKNYGGWIDLIGGEADSDESQDWIVWLQHLIEYGSREGQGLRLLGVTSGLETFHNSTVRLCGAERVGLYRMLQNEYSYLRSRHLDTDPEISDLERAEQIAMEFLADSQDPEVCYRNGERYRAYLAEFPEPKNLHPFMFPKDHVLWITGGTRGLGYLCAKHFVTRYGVKRLVLTGREALPPREEWDGLERKNTPLSQKIRAIRELEAEGVNVSVSSVPLTDQESLQGYLAEIRNTMGPIGGIIHCAGIGDADNPAFIRKTVAGIQSILEPKVVGLETLYRTLKNEPLKFFILFSSVSSIIPTLAVGQSDYAMANSYMDYFAEAYGSETPLMSIQWPSWKESGMGEIKSRVYQQTGLLSMTNAEGLQLLDHVLSRTIEPVVLPAVVNPDIWRAELLMRTPGSERITGAIVSPISQSKPSGIQRVKDRGDTVETAVHHWLKDLFGKELKLDPEKLDLDTEFQNYGLDSVLLAQVVRKIDQKLGEVAMEPSALIEFPTIKSLADYMVKTYPEAFDSMLIATNQTSPMEPECSPEFLVAATMQLTMSTPVVPHPPQDIGDKIAVVGLACHFPDAEDVGQYWINLRTGRDSIREVPKSRWNWEKYYDPHGFQEGKSISKWGAFLAEIEDFDPQYFKIAEGIAHQIDPLQRQWLEVSAEALADAGFSKNDLWGKSVGVFAGARTGNFSNKFCQTDKDRIIGTGQNFIAAHLAHIYNFKGPNMVIDTACSSSLTAIHSAVRSIQSGESELALAGGVDILLDEAVYLTLSSAKVLSPDGRCKTFDAEANGIGLGEGCGVLVLKSLSKAIQDGNKIYGVIDGSAINNDGNTMGVTTPNPEAQRDLIEKTIAVAGVNPETISYVETHGTGTLIGDPIELKALTHIFAKYSAQKQFCGVGSVKSNIGHLLSAAGAASIIKVLLAMIHQELPPTLHCGKPNPRFNFQDSPFYIVQDAKPWTTSNGILRAGISAFGLGGNNAHIIISNEGIPAHLRASVVPRGEKIEYNRKWYWPEEISEINRDDNDLSRQDEEEEFLEFFKFNQE</sequence>
<dbReference type="SMART" id="SM00822">
    <property type="entry name" value="PKS_KR"/>
    <property type="match status" value="3"/>
</dbReference>
<keyword evidence="6" id="KW-0597">Phosphoprotein</keyword>
<feature type="domain" description="Ketosynthase family 3 (KS3)" evidence="13">
    <location>
        <begin position="5507"/>
        <end position="5927"/>
    </location>
</feature>
<dbReference type="Gene3D" id="3.10.129.110">
    <property type="entry name" value="Polyketide synthase dehydratase"/>
    <property type="match status" value="1"/>
</dbReference>
<feature type="active site" description="Proton acceptor; for dehydratase activity" evidence="10">
    <location>
        <position position="3290"/>
    </location>
</feature>
<dbReference type="SMART" id="SM00826">
    <property type="entry name" value="PKS_DH"/>
    <property type="match status" value="1"/>
</dbReference>
<dbReference type="EMBL" id="SADY01000001">
    <property type="protein sequence ID" value="TQR46681.1"/>
    <property type="molecule type" value="Genomic_DNA"/>
</dbReference>
<evidence type="ECO:0000256" key="5">
    <source>
        <dbReference type="ARBA" id="ARBA00022490"/>
    </source>
</evidence>
<feature type="region of interest" description="C-terminal hotdog fold" evidence="10">
    <location>
        <begin position="3399"/>
        <end position="3556"/>
    </location>
</feature>
<dbReference type="Gene3D" id="3.40.50.720">
    <property type="entry name" value="NAD(P)-binding Rossmann-like Domain"/>
    <property type="match status" value="3"/>
</dbReference>
<protein>
    <submittedName>
        <fullName evidence="15">SDR family NAD(P)-dependent oxidoreductase</fullName>
    </submittedName>
</protein>
<dbReference type="PROSITE" id="PS52004">
    <property type="entry name" value="KS3_2"/>
    <property type="match status" value="5"/>
</dbReference>
<evidence type="ECO:0000259" key="13">
    <source>
        <dbReference type="PROSITE" id="PS52004"/>
    </source>
</evidence>
<evidence type="ECO:0000256" key="6">
    <source>
        <dbReference type="ARBA" id="ARBA00022553"/>
    </source>
</evidence>
<dbReference type="InterPro" id="IPR049900">
    <property type="entry name" value="PKS_mFAS_DH"/>
</dbReference>
<evidence type="ECO:0000256" key="10">
    <source>
        <dbReference type="PROSITE-ProRule" id="PRU01363"/>
    </source>
</evidence>
<dbReference type="Pfam" id="PF21089">
    <property type="entry name" value="PKS_DH_N"/>
    <property type="match status" value="1"/>
</dbReference>
<dbReference type="SMART" id="SM01294">
    <property type="entry name" value="PKS_PP_betabranch"/>
    <property type="match status" value="4"/>
</dbReference>
<feature type="domain" description="Carrier" evidence="12">
    <location>
        <begin position="4010"/>
        <end position="4087"/>
    </location>
</feature>
<feature type="domain" description="Carrier" evidence="12">
    <location>
        <begin position="712"/>
        <end position="794"/>
    </location>
</feature>
<dbReference type="InterPro" id="IPR020807">
    <property type="entry name" value="PKS_DH"/>
</dbReference>
<dbReference type="InterPro" id="IPR036291">
    <property type="entry name" value="NAD(P)-bd_dom_sf"/>
</dbReference>
<evidence type="ECO:0000313" key="15">
    <source>
        <dbReference type="EMBL" id="TQR46681.1"/>
    </source>
</evidence>
<dbReference type="Gene3D" id="1.10.1200.10">
    <property type="entry name" value="ACP-like"/>
    <property type="match status" value="7"/>
</dbReference>
<dbReference type="CDD" id="cd00833">
    <property type="entry name" value="PKS"/>
    <property type="match status" value="5"/>
</dbReference>
<dbReference type="Gene3D" id="1.10.1240.100">
    <property type="match status" value="4"/>
</dbReference>
<dbReference type="PROSITE" id="PS50075">
    <property type="entry name" value="CARRIER"/>
    <property type="match status" value="7"/>
</dbReference>
<feature type="domain" description="Carrier" evidence="12">
    <location>
        <begin position="4119"/>
        <end position="4192"/>
    </location>
</feature>
<dbReference type="InterPro" id="IPR018201">
    <property type="entry name" value="Ketoacyl_synth_AS"/>
</dbReference>
<dbReference type="SMART" id="SM00825">
    <property type="entry name" value="PKS_KS"/>
    <property type="match status" value="5"/>
</dbReference>
<evidence type="ECO:0000259" key="14">
    <source>
        <dbReference type="PROSITE" id="PS52019"/>
    </source>
</evidence>
<comment type="subcellular location">
    <subcellularLocation>
        <location evidence="2">Cytoplasm</location>
    </subcellularLocation>
</comment>
<feature type="active site" description="Proton donor; for dehydratase activity" evidence="10">
    <location>
        <position position="3461"/>
    </location>
</feature>
<dbReference type="PROSITE" id="PS00012">
    <property type="entry name" value="PHOSPHOPANTETHEINE"/>
    <property type="match status" value="4"/>
</dbReference>
<proteinExistence type="inferred from homology"/>
<dbReference type="InterPro" id="IPR054514">
    <property type="entry name" value="RhiE-like_linker"/>
</dbReference>
<dbReference type="Pfam" id="PF08659">
    <property type="entry name" value="KR"/>
    <property type="match status" value="3"/>
</dbReference>
<comment type="similarity">
    <text evidence="11">Belongs to the enoyl-CoA hydratase/isomerase family.</text>
</comment>
<dbReference type="PROSITE" id="PS00606">
    <property type="entry name" value="KS3_1"/>
    <property type="match status" value="3"/>
</dbReference>
<dbReference type="PANTHER" id="PTHR43775">
    <property type="entry name" value="FATTY ACID SYNTHASE"/>
    <property type="match status" value="1"/>
</dbReference>